<sequence>MYQVGDQNIPLCLNCYSKVAYMEQQQLENHERMLNYLSDEIAFSVGMPSLGGPRFQPRPKPVHVGDVRLNNISVNNSVVGTVNTGSIGSLDQSISALVQLNEPQVAQAFKGLSEAILQSGDLTRNQRNELIEALNTISREAATPPETRQNTVALSLLERAEKITSMANDISEVCQRYWPAIAAVFSSVSG</sequence>
<proteinExistence type="predicted"/>
<dbReference type="Proteomes" id="UP000030969">
    <property type="component" value="Unassembled WGS sequence"/>
</dbReference>
<name>A0AAJ0IUL2_9XANT</name>
<dbReference type="AlphaFoldDB" id="A0AAJ0IUL2"/>
<protein>
    <submittedName>
        <fullName evidence="1">Uncharacterized protein</fullName>
    </submittedName>
</protein>
<evidence type="ECO:0000313" key="1">
    <source>
        <dbReference type="EMBL" id="KHM90344.1"/>
    </source>
</evidence>
<dbReference type="EMBL" id="JSYJ01000246">
    <property type="protein sequence ID" value="KHM90344.1"/>
    <property type="molecule type" value="Genomic_DNA"/>
</dbReference>
<gene>
    <name evidence="1" type="ORF">OR61_22265</name>
</gene>
<comment type="caution">
    <text evidence="1">The sequence shown here is derived from an EMBL/GenBank/DDBJ whole genome shotgun (WGS) entry which is preliminary data.</text>
</comment>
<organism evidence="1 2">
    <name type="scientific">Xanthomonas vesicatoria</name>
    <dbReference type="NCBI Taxonomy" id="56460"/>
    <lineage>
        <taxon>Bacteria</taxon>
        <taxon>Pseudomonadati</taxon>
        <taxon>Pseudomonadota</taxon>
        <taxon>Gammaproteobacteria</taxon>
        <taxon>Lysobacterales</taxon>
        <taxon>Lysobacteraceae</taxon>
        <taxon>Xanthomonas</taxon>
    </lineage>
</organism>
<reference evidence="1 2" key="1">
    <citation type="submission" date="2014-11" db="EMBL/GenBank/DDBJ databases">
        <title>Draft Genome Sequences of Xanthomonas vesicatoria Strains from the Balkan Peninsula.</title>
        <authorList>
            <person name="Vancheva T."/>
            <person name="Lefeuvre P."/>
            <person name="Bogatzevska N."/>
            <person name="Moncheva P."/>
            <person name="Koebnik R."/>
        </authorList>
    </citation>
    <scope>NUCLEOTIDE SEQUENCE [LARGE SCALE GENOMIC DNA]</scope>
    <source>
        <strain evidence="1 2">53M</strain>
    </source>
</reference>
<evidence type="ECO:0000313" key="2">
    <source>
        <dbReference type="Proteomes" id="UP000030969"/>
    </source>
</evidence>
<accession>A0AAJ0IUL2</accession>